<evidence type="ECO:0000313" key="2">
    <source>
        <dbReference type="EMBL" id="OGG02402.1"/>
    </source>
</evidence>
<evidence type="ECO:0000313" key="3">
    <source>
        <dbReference type="Proteomes" id="UP000178448"/>
    </source>
</evidence>
<dbReference type="EMBL" id="MFJD01000008">
    <property type="protein sequence ID" value="OGG02402.1"/>
    <property type="molecule type" value="Genomic_DNA"/>
</dbReference>
<dbReference type="AlphaFoldDB" id="A0A1F5YR80"/>
<feature type="region of interest" description="Disordered" evidence="1">
    <location>
        <begin position="118"/>
        <end position="187"/>
    </location>
</feature>
<accession>A0A1F5YR80</accession>
<feature type="compositionally biased region" description="Low complexity" evidence="1">
    <location>
        <begin position="128"/>
        <end position="138"/>
    </location>
</feature>
<dbReference type="Proteomes" id="UP000178448">
    <property type="component" value="Unassembled WGS sequence"/>
</dbReference>
<comment type="caution">
    <text evidence="2">The sequence shown here is derived from an EMBL/GenBank/DDBJ whole genome shotgun (WGS) entry which is preliminary data.</text>
</comment>
<sequence>METATSKSTYIYHYREIPDWLRQSPKTFHLLAEFARRARRVEGDVAWNGENIHLLPRQFITGRIKLSLELGLTQGEYRSAYEKLVRFRLIRTIRATKRYTVGEYLADGIFGLNLAANQPSEQPSELPTSNQPTTTNNNENKDKNLYSRFETDKEKSPSYKNKPLSDSIGKIREKYSFLQKKKGGQGT</sequence>
<feature type="compositionally biased region" description="Polar residues" evidence="1">
    <location>
        <begin position="118"/>
        <end position="127"/>
    </location>
</feature>
<feature type="compositionally biased region" description="Basic and acidic residues" evidence="1">
    <location>
        <begin position="139"/>
        <end position="157"/>
    </location>
</feature>
<protein>
    <submittedName>
        <fullName evidence="2">Uncharacterized protein</fullName>
    </submittedName>
</protein>
<evidence type="ECO:0000256" key="1">
    <source>
        <dbReference type="SAM" id="MobiDB-lite"/>
    </source>
</evidence>
<name>A0A1F5YR80_9BACT</name>
<organism evidence="2 3">
    <name type="scientific">Candidatus Gottesmanbacteria bacterium RBG_16_52_11</name>
    <dbReference type="NCBI Taxonomy" id="1798374"/>
    <lineage>
        <taxon>Bacteria</taxon>
        <taxon>Candidatus Gottesmaniibacteriota</taxon>
    </lineage>
</organism>
<proteinExistence type="predicted"/>
<gene>
    <name evidence="2" type="ORF">A2Z33_05060</name>
</gene>
<dbReference type="STRING" id="1798374.A2Z33_05060"/>
<reference evidence="2 3" key="1">
    <citation type="journal article" date="2016" name="Nat. Commun.">
        <title>Thousands of microbial genomes shed light on interconnected biogeochemical processes in an aquifer system.</title>
        <authorList>
            <person name="Anantharaman K."/>
            <person name="Brown C.T."/>
            <person name="Hug L.A."/>
            <person name="Sharon I."/>
            <person name="Castelle C.J."/>
            <person name="Probst A.J."/>
            <person name="Thomas B.C."/>
            <person name="Singh A."/>
            <person name="Wilkins M.J."/>
            <person name="Karaoz U."/>
            <person name="Brodie E.L."/>
            <person name="Williams K.H."/>
            <person name="Hubbard S.S."/>
            <person name="Banfield J.F."/>
        </authorList>
    </citation>
    <scope>NUCLEOTIDE SEQUENCE [LARGE SCALE GENOMIC DNA]</scope>
</reference>